<keyword evidence="4" id="KW-0131">Cell cycle</keyword>
<dbReference type="EMBL" id="BAET01000008">
    <property type="protein sequence ID" value="GAB55286.1"/>
    <property type="molecule type" value="Genomic_DNA"/>
</dbReference>
<dbReference type="AlphaFoldDB" id="H5TAF9"/>
<dbReference type="NCBIfam" id="TIGR00281">
    <property type="entry name" value="SMC-Scp complex subunit ScpB"/>
    <property type="match status" value="1"/>
</dbReference>
<organism evidence="6 7">
    <name type="scientific">Glaciecola punicea ACAM 611</name>
    <dbReference type="NCBI Taxonomy" id="1121923"/>
    <lineage>
        <taxon>Bacteria</taxon>
        <taxon>Pseudomonadati</taxon>
        <taxon>Pseudomonadota</taxon>
        <taxon>Gammaproteobacteria</taxon>
        <taxon>Alteromonadales</taxon>
        <taxon>Alteromonadaceae</taxon>
        <taxon>Glaciecola</taxon>
    </lineage>
</organism>
<dbReference type="Proteomes" id="UP000053586">
    <property type="component" value="Unassembled WGS sequence"/>
</dbReference>
<reference evidence="6 7" key="2">
    <citation type="journal article" date="2017" name="Antonie Van Leeuwenhoek">
        <title>Rhizobium rhizosphaerae sp. nov., a novel species isolated from rice rhizosphere.</title>
        <authorList>
            <person name="Zhao J.J."/>
            <person name="Zhang J."/>
            <person name="Zhang R.J."/>
            <person name="Zhang C.W."/>
            <person name="Yin H.Q."/>
            <person name="Zhang X.X."/>
        </authorList>
    </citation>
    <scope>NUCLEOTIDE SEQUENCE [LARGE SCALE GENOMIC DNA]</scope>
    <source>
        <strain evidence="6 7">ACAM 611</strain>
    </source>
</reference>
<dbReference type="OrthoDB" id="9806226at2"/>
<protein>
    <submittedName>
        <fullName evidence="6">Segregation and condensation protein B</fullName>
    </submittedName>
</protein>
<gene>
    <name evidence="6" type="primary">scpB</name>
    <name evidence="6" type="ORF">GPUN_1157</name>
</gene>
<dbReference type="InterPro" id="IPR036390">
    <property type="entry name" value="WH_DNA-bd_sf"/>
</dbReference>
<dbReference type="InterPro" id="IPR036388">
    <property type="entry name" value="WH-like_DNA-bd_sf"/>
</dbReference>
<accession>H5TAF9</accession>
<dbReference type="InterPro" id="IPR005234">
    <property type="entry name" value="ScpB_csome_segregation"/>
</dbReference>
<keyword evidence="3" id="KW-0159">Chromosome partition</keyword>
<dbReference type="Gene3D" id="1.10.10.10">
    <property type="entry name" value="Winged helix-like DNA-binding domain superfamily/Winged helix DNA-binding domain"/>
    <property type="match status" value="2"/>
</dbReference>
<keyword evidence="7" id="KW-1185">Reference proteome</keyword>
<evidence type="ECO:0000256" key="4">
    <source>
        <dbReference type="ARBA" id="ARBA00023306"/>
    </source>
</evidence>
<evidence type="ECO:0000256" key="1">
    <source>
        <dbReference type="ARBA" id="ARBA00022490"/>
    </source>
</evidence>
<evidence type="ECO:0000256" key="2">
    <source>
        <dbReference type="ARBA" id="ARBA00022618"/>
    </source>
</evidence>
<dbReference type="PIRSF" id="PIRSF019345">
    <property type="entry name" value="ScpB"/>
    <property type="match status" value="1"/>
</dbReference>
<reference evidence="6 7" key="1">
    <citation type="journal article" date="2012" name="J. Bacteriol.">
        <title>Genome sequence of proteorhodopsin-containing sea ice bacterium Glaciecola punicea ACAM 611T.</title>
        <authorList>
            <person name="Qin Q.-L."/>
            <person name="Xie B.-B."/>
            <person name="Shu Y.-L."/>
            <person name="Rong J.-C."/>
            <person name="Zhao D.-L."/>
            <person name="Zhang X.-Y."/>
            <person name="Chen X.-L."/>
            <person name="Zhou B.-C."/>
            <person name="Zhanga Y.-Z."/>
        </authorList>
    </citation>
    <scope>NUCLEOTIDE SEQUENCE [LARGE SCALE GENOMIC DNA]</scope>
    <source>
        <strain evidence="6 7">ACAM 611</strain>
    </source>
</reference>
<dbReference type="eggNOG" id="COG1386">
    <property type="taxonomic scope" value="Bacteria"/>
</dbReference>
<dbReference type="GO" id="GO:0051301">
    <property type="term" value="P:cell division"/>
    <property type="evidence" value="ECO:0007669"/>
    <property type="project" value="UniProtKB-KW"/>
</dbReference>
<evidence type="ECO:0000256" key="5">
    <source>
        <dbReference type="SAM" id="MobiDB-lite"/>
    </source>
</evidence>
<evidence type="ECO:0000256" key="3">
    <source>
        <dbReference type="ARBA" id="ARBA00022829"/>
    </source>
</evidence>
<dbReference type="RefSeq" id="WP_006004210.1">
    <property type="nucleotide sequence ID" value="NZ_BAET01000008.1"/>
</dbReference>
<sequence>MSKISNSQLKQLLEAAIFVNESPLSIDKMRCTILSELAVSSSQLNKSLKELELDYAPRGIKLIKVASGFRFQSDTGLGRLLSKLWQETAPKYSRAMLETLALIAYKQPITRGEIEDIRGVAVSSNIIRSLSERRWIKVVGHKEVPGRPSLLATTATFLDYFALTSLTELPSAEVFAENIEAAMQASSTVTIDIEEHAPQAEALAKNNESGSQSVLDEVNTINTPSKANTH</sequence>
<comment type="caution">
    <text evidence="6">The sequence shown here is derived from an EMBL/GenBank/DDBJ whole genome shotgun (WGS) entry which is preliminary data.</text>
</comment>
<dbReference type="PANTHER" id="PTHR34298">
    <property type="entry name" value="SEGREGATION AND CONDENSATION PROTEIN B"/>
    <property type="match status" value="1"/>
</dbReference>
<proteinExistence type="predicted"/>
<keyword evidence="2" id="KW-0132">Cell division</keyword>
<evidence type="ECO:0000313" key="7">
    <source>
        <dbReference type="Proteomes" id="UP000053586"/>
    </source>
</evidence>
<dbReference type="PANTHER" id="PTHR34298:SF2">
    <property type="entry name" value="SEGREGATION AND CONDENSATION PROTEIN B"/>
    <property type="match status" value="1"/>
</dbReference>
<keyword evidence="1" id="KW-0963">Cytoplasm</keyword>
<feature type="region of interest" description="Disordered" evidence="5">
    <location>
        <begin position="206"/>
        <end position="230"/>
    </location>
</feature>
<evidence type="ECO:0000313" key="6">
    <source>
        <dbReference type="EMBL" id="GAB55286.1"/>
    </source>
</evidence>
<dbReference type="STRING" id="56804.BAE46_13805"/>
<dbReference type="SUPFAM" id="SSF46785">
    <property type="entry name" value="Winged helix' DNA-binding domain"/>
    <property type="match status" value="2"/>
</dbReference>
<name>H5TAF9_9ALTE</name>
<dbReference type="Pfam" id="PF04079">
    <property type="entry name" value="SMC_ScpB"/>
    <property type="match status" value="1"/>
</dbReference>
<dbReference type="GO" id="GO:0051304">
    <property type="term" value="P:chromosome separation"/>
    <property type="evidence" value="ECO:0007669"/>
    <property type="project" value="InterPro"/>
</dbReference>